<dbReference type="PANTHER" id="PTHR35454:SF2">
    <property type="entry name" value="AGAP005206-PA"/>
    <property type="match status" value="1"/>
</dbReference>
<protein>
    <submittedName>
        <fullName evidence="1">Uncharacterized protein</fullName>
    </submittedName>
</protein>
<proteinExistence type="predicted"/>
<dbReference type="PANTHER" id="PTHR35454">
    <property type="entry name" value="AGAP005206-PA"/>
    <property type="match status" value="1"/>
</dbReference>
<organism evidence="1 2">
    <name type="scientific">Daphnia pulex</name>
    <name type="common">Water flea</name>
    <dbReference type="NCBI Taxonomy" id="6669"/>
    <lineage>
        <taxon>Eukaryota</taxon>
        <taxon>Metazoa</taxon>
        <taxon>Ecdysozoa</taxon>
        <taxon>Arthropoda</taxon>
        <taxon>Crustacea</taxon>
        <taxon>Branchiopoda</taxon>
        <taxon>Diplostraca</taxon>
        <taxon>Cladocera</taxon>
        <taxon>Anomopoda</taxon>
        <taxon>Daphniidae</taxon>
        <taxon>Daphnia</taxon>
    </lineage>
</organism>
<evidence type="ECO:0000313" key="1">
    <source>
        <dbReference type="EMBL" id="EFX65273.1"/>
    </source>
</evidence>
<keyword evidence="2" id="KW-1185">Reference proteome</keyword>
<gene>
    <name evidence="1" type="ORF">DAPPUDRAFT_333328</name>
</gene>
<dbReference type="EMBL" id="GL732753">
    <property type="protein sequence ID" value="EFX65273.1"/>
    <property type="molecule type" value="Genomic_DNA"/>
</dbReference>
<dbReference type="HOGENOM" id="CLU_744454_0_0_1"/>
<dbReference type="KEGG" id="dpx:DAPPUDRAFT_333328"/>
<evidence type="ECO:0000313" key="2">
    <source>
        <dbReference type="Proteomes" id="UP000000305"/>
    </source>
</evidence>
<sequence length="372" mass="41976">MHLDAGASFPQGADEVLATQCPENEGSEKNSLTLDIGNSSVDPSELCICILEDENPDQESIVHKDSTENSDDLPVPLKMLPDQETTLEAAVLEELVRIASSCRIAAQKPFSKVHILEKRIARVGQNPRKWYRAAAVYQLDLTDLKKISLEVFPNCDGIFLCPYWQCHIHLPSLKCITGTATSANKSAPAKKASYKIKPCGHSRRRVGSGDEKLTSLFAYYKTIRRGRRRVHSLPDDARVHGLVFSAIHQLMGLDFQRAIQQIKKMSSPLERISWETNNVKRRRLFWGEGETADELTTQMTSDNISYEDRRDILEHASSFKTDDALEGSNLIVEKESKRNEEINAALEEELKDKAESETFKSSKYVIDHFQKL</sequence>
<accession>E9HSJ7</accession>
<dbReference type="InParanoid" id="E9HSJ7"/>
<dbReference type="Proteomes" id="UP000000305">
    <property type="component" value="Unassembled WGS sequence"/>
</dbReference>
<dbReference type="AlphaFoldDB" id="E9HSJ7"/>
<reference evidence="1 2" key="1">
    <citation type="journal article" date="2011" name="Science">
        <title>The ecoresponsive genome of Daphnia pulex.</title>
        <authorList>
            <person name="Colbourne J.K."/>
            <person name="Pfrender M.E."/>
            <person name="Gilbert D."/>
            <person name="Thomas W.K."/>
            <person name="Tucker A."/>
            <person name="Oakley T.H."/>
            <person name="Tokishita S."/>
            <person name="Aerts A."/>
            <person name="Arnold G.J."/>
            <person name="Basu M.K."/>
            <person name="Bauer D.J."/>
            <person name="Caceres C.E."/>
            <person name="Carmel L."/>
            <person name="Casola C."/>
            <person name="Choi J.H."/>
            <person name="Detter J.C."/>
            <person name="Dong Q."/>
            <person name="Dusheyko S."/>
            <person name="Eads B.D."/>
            <person name="Frohlich T."/>
            <person name="Geiler-Samerotte K.A."/>
            <person name="Gerlach D."/>
            <person name="Hatcher P."/>
            <person name="Jogdeo S."/>
            <person name="Krijgsveld J."/>
            <person name="Kriventseva E.V."/>
            <person name="Kultz D."/>
            <person name="Laforsch C."/>
            <person name="Lindquist E."/>
            <person name="Lopez J."/>
            <person name="Manak J.R."/>
            <person name="Muller J."/>
            <person name="Pangilinan J."/>
            <person name="Patwardhan R.P."/>
            <person name="Pitluck S."/>
            <person name="Pritham E.J."/>
            <person name="Rechtsteiner A."/>
            <person name="Rho M."/>
            <person name="Rogozin I.B."/>
            <person name="Sakarya O."/>
            <person name="Salamov A."/>
            <person name="Schaack S."/>
            <person name="Shapiro H."/>
            <person name="Shiga Y."/>
            <person name="Skalitzky C."/>
            <person name="Smith Z."/>
            <person name="Souvorov A."/>
            <person name="Sung W."/>
            <person name="Tang Z."/>
            <person name="Tsuchiya D."/>
            <person name="Tu H."/>
            <person name="Vos H."/>
            <person name="Wang M."/>
            <person name="Wolf Y.I."/>
            <person name="Yamagata H."/>
            <person name="Yamada T."/>
            <person name="Ye Y."/>
            <person name="Shaw J.R."/>
            <person name="Andrews J."/>
            <person name="Crease T.J."/>
            <person name="Tang H."/>
            <person name="Lucas S.M."/>
            <person name="Robertson H.M."/>
            <person name="Bork P."/>
            <person name="Koonin E.V."/>
            <person name="Zdobnov E.M."/>
            <person name="Grigoriev I.V."/>
            <person name="Lynch M."/>
            <person name="Boore J.L."/>
        </authorList>
    </citation>
    <scope>NUCLEOTIDE SEQUENCE [LARGE SCALE GENOMIC DNA]</scope>
</reference>
<name>E9HSJ7_DAPPU</name>